<evidence type="ECO:0000256" key="1">
    <source>
        <dbReference type="SAM" id="MobiDB-lite"/>
    </source>
</evidence>
<dbReference type="InterPro" id="IPR010982">
    <property type="entry name" value="Lambda_DNA-bd_dom_sf"/>
</dbReference>
<evidence type="ECO:0000313" key="3">
    <source>
        <dbReference type="EMBL" id="PHY95060.1"/>
    </source>
</evidence>
<dbReference type="EMBL" id="PEBQ01000036">
    <property type="protein sequence ID" value="PHY95060.1"/>
    <property type="molecule type" value="Genomic_DNA"/>
</dbReference>
<accession>A0A2G4REY7</accession>
<organism evidence="3 4">
    <name type="scientific">Acetobacter pomorum</name>
    <dbReference type="NCBI Taxonomy" id="65959"/>
    <lineage>
        <taxon>Bacteria</taxon>
        <taxon>Pseudomonadati</taxon>
        <taxon>Pseudomonadota</taxon>
        <taxon>Alphaproteobacteria</taxon>
        <taxon>Acetobacterales</taxon>
        <taxon>Acetobacteraceae</taxon>
        <taxon>Acetobacter</taxon>
    </lineage>
</organism>
<dbReference type="OrthoDB" id="3782725at2"/>
<feature type="compositionally biased region" description="Basic and acidic residues" evidence="1">
    <location>
        <begin position="81"/>
        <end position="108"/>
    </location>
</feature>
<protein>
    <recommendedName>
        <fullName evidence="2">HTH cro/C1-type domain-containing protein</fullName>
    </recommendedName>
</protein>
<dbReference type="Pfam" id="PF01381">
    <property type="entry name" value="HTH_3"/>
    <property type="match status" value="1"/>
</dbReference>
<feature type="region of interest" description="Disordered" evidence="1">
    <location>
        <begin position="80"/>
        <end position="108"/>
    </location>
</feature>
<proteinExistence type="predicted"/>
<dbReference type="Gene3D" id="1.10.260.40">
    <property type="entry name" value="lambda repressor-like DNA-binding domains"/>
    <property type="match status" value="1"/>
</dbReference>
<comment type="caution">
    <text evidence="3">The sequence shown here is derived from an EMBL/GenBank/DDBJ whole genome shotgun (WGS) entry which is preliminary data.</text>
</comment>
<dbReference type="Proteomes" id="UP000228751">
    <property type="component" value="Unassembled WGS sequence"/>
</dbReference>
<dbReference type="InterPro" id="IPR001387">
    <property type="entry name" value="Cro/C1-type_HTH"/>
</dbReference>
<dbReference type="SUPFAM" id="SSF47413">
    <property type="entry name" value="lambda repressor-like DNA-binding domains"/>
    <property type="match status" value="1"/>
</dbReference>
<evidence type="ECO:0000259" key="2">
    <source>
        <dbReference type="PROSITE" id="PS50943"/>
    </source>
</evidence>
<reference evidence="3 4" key="1">
    <citation type="submission" date="2017-10" db="EMBL/GenBank/DDBJ databases">
        <title>Genomic analysis of the genus Acetobacter.</title>
        <authorList>
            <person name="Kim K.H."/>
            <person name="Chun B.H."/>
            <person name="Son A.R."/>
            <person name="Jeon C.O."/>
        </authorList>
    </citation>
    <scope>NUCLEOTIDE SEQUENCE [LARGE SCALE GENOMIC DNA]</scope>
    <source>
        <strain evidence="3 4">LHT 2458</strain>
    </source>
</reference>
<evidence type="ECO:0000313" key="4">
    <source>
        <dbReference type="Proteomes" id="UP000228751"/>
    </source>
</evidence>
<dbReference type="GO" id="GO:0003677">
    <property type="term" value="F:DNA binding"/>
    <property type="evidence" value="ECO:0007669"/>
    <property type="project" value="InterPro"/>
</dbReference>
<dbReference type="CDD" id="cd00093">
    <property type="entry name" value="HTH_XRE"/>
    <property type="match status" value="1"/>
</dbReference>
<feature type="domain" description="HTH cro/C1-type" evidence="2">
    <location>
        <begin position="2"/>
        <end position="52"/>
    </location>
</feature>
<sequence>MARAALKMGVRDLAQSAGVSPATITRIENGHPANLSTLVNLASTLELRGVICSIDDDGCINVKLLNNSLSEMENNNIQNELNRRREEKKRNQKAREWIADRNKKYQEN</sequence>
<dbReference type="PROSITE" id="PS50943">
    <property type="entry name" value="HTH_CROC1"/>
    <property type="match status" value="1"/>
</dbReference>
<dbReference type="AlphaFoldDB" id="A0A2G4REY7"/>
<name>A0A2G4REY7_9PROT</name>
<keyword evidence="4" id="KW-1185">Reference proteome</keyword>
<gene>
    <name evidence="3" type="ORF">CSR02_03015</name>
</gene>